<accession>A0A1I8A715</accession>
<evidence type="ECO:0000256" key="1">
    <source>
        <dbReference type="SAM" id="SignalP"/>
    </source>
</evidence>
<name>A0A1I8A715_9BILA</name>
<keyword evidence="1" id="KW-0732">Signal</keyword>
<proteinExistence type="predicted"/>
<reference evidence="3" key="1">
    <citation type="submission" date="2016-11" db="UniProtKB">
        <authorList>
            <consortium name="WormBaseParasite"/>
        </authorList>
    </citation>
    <scope>IDENTIFICATION</scope>
</reference>
<evidence type="ECO:0000313" key="3">
    <source>
        <dbReference type="WBParaSite" id="L893_g33494.t1"/>
    </source>
</evidence>
<protein>
    <submittedName>
        <fullName evidence="3">Uncharacterized protein</fullName>
    </submittedName>
</protein>
<sequence length="229" mass="25445">MKLLLLLSTCSICLSEIYVQNLPEGTVVYGTLGEVTVDQNEPSDCVLHWDSTNSMPKVFIYNSREKTCTPLTSVLGTKSGNGDEEAYIIELDEQICQKNVTKAVEDIIGTKPMVTSTPQPILDGNCFRVAEVFEIPEGGNANDSILISSYYNALPSWENQLVGANFRPYIYSIATKYVDNLELSTVEQVNQVIYVLEQFMGVNEVRKELVSNIVIKGWGTNEQLLACKL</sequence>
<dbReference type="WBParaSite" id="L893_g33494.t1">
    <property type="protein sequence ID" value="L893_g33494.t1"/>
    <property type="gene ID" value="L893_g33494"/>
</dbReference>
<feature type="signal peptide" evidence="1">
    <location>
        <begin position="1"/>
        <end position="15"/>
    </location>
</feature>
<keyword evidence="2" id="KW-1185">Reference proteome</keyword>
<organism evidence="2 3">
    <name type="scientific">Steinernema glaseri</name>
    <dbReference type="NCBI Taxonomy" id="37863"/>
    <lineage>
        <taxon>Eukaryota</taxon>
        <taxon>Metazoa</taxon>
        <taxon>Ecdysozoa</taxon>
        <taxon>Nematoda</taxon>
        <taxon>Chromadorea</taxon>
        <taxon>Rhabditida</taxon>
        <taxon>Tylenchina</taxon>
        <taxon>Panagrolaimomorpha</taxon>
        <taxon>Strongyloidoidea</taxon>
        <taxon>Steinernematidae</taxon>
        <taxon>Steinernema</taxon>
    </lineage>
</organism>
<dbReference type="AlphaFoldDB" id="A0A1I8A715"/>
<feature type="chain" id="PRO_5012949715" evidence="1">
    <location>
        <begin position="16"/>
        <end position="229"/>
    </location>
</feature>
<evidence type="ECO:0000313" key="2">
    <source>
        <dbReference type="Proteomes" id="UP000095287"/>
    </source>
</evidence>
<dbReference type="Proteomes" id="UP000095287">
    <property type="component" value="Unplaced"/>
</dbReference>